<dbReference type="SUPFAM" id="SSF81301">
    <property type="entry name" value="Nucleotidyltransferase"/>
    <property type="match status" value="1"/>
</dbReference>
<dbReference type="EC" id="3.1.4.-" evidence="7"/>
<dbReference type="SUPFAM" id="SSF55021">
    <property type="entry name" value="ACT-like"/>
    <property type="match status" value="2"/>
</dbReference>
<dbReference type="GO" id="GO:0008081">
    <property type="term" value="F:phosphoric diester hydrolase activity"/>
    <property type="evidence" value="ECO:0007669"/>
    <property type="project" value="UniProtKB-UniRule"/>
</dbReference>
<evidence type="ECO:0000259" key="9">
    <source>
        <dbReference type="PROSITE" id="PS51831"/>
    </source>
</evidence>
<organism evidence="10 11">
    <name type="scientific">Aristophania vespae</name>
    <dbReference type="NCBI Taxonomy" id="2697033"/>
    <lineage>
        <taxon>Bacteria</taxon>
        <taxon>Pseudomonadati</taxon>
        <taxon>Pseudomonadota</taxon>
        <taxon>Alphaproteobacteria</taxon>
        <taxon>Acetobacterales</taxon>
        <taxon>Acetobacteraceae</taxon>
        <taxon>Aristophania</taxon>
    </lineage>
</organism>
<dbReference type="InterPro" id="IPR003607">
    <property type="entry name" value="HD/PDEase_dom"/>
</dbReference>
<dbReference type="Pfam" id="PF01966">
    <property type="entry name" value="HD"/>
    <property type="match status" value="1"/>
</dbReference>
<dbReference type="NCBIfam" id="TIGR01693">
    <property type="entry name" value="UTase_glnD"/>
    <property type="match status" value="1"/>
</dbReference>
<comment type="catalytic activity">
    <reaction evidence="7">
        <text>[protein-PII]-L-tyrosine + UTP = [protein-PII]-uridylyl-L-tyrosine + diphosphate</text>
        <dbReference type="Rhea" id="RHEA:13673"/>
        <dbReference type="Rhea" id="RHEA-COMP:12147"/>
        <dbReference type="Rhea" id="RHEA-COMP:12148"/>
        <dbReference type="ChEBI" id="CHEBI:33019"/>
        <dbReference type="ChEBI" id="CHEBI:46398"/>
        <dbReference type="ChEBI" id="CHEBI:46858"/>
        <dbReference type="ChEBI" id="CHEBI:90602"/>
        <dbReference type="EC" id="2.7.7.59"/>
    </reaction>
</comment>
<comment type="activity regulation">
    <text evidence="7">Uridylyltransferase (UTase) activity is inhibited by glutamine, while glutamine activates uridylyl-removing (UR) activity.</text>
</comment>
<dbReference type="InterPro" id="IPR045865">
    <property type="entry name" value="ACT-like_dom_sf"/>
</dbReference>
<evidence type="ECO:0000313" key="10">
    <source>
        <dbReference type="EMBL" id="QHI95379.1"/>
    </source>
</evidence>
<accession>A0A6P1ND41</accession>
<dbReference type="InterPro" id="IPR002912">
    <property type="entry name" value="ACT_dom"/>
</dbReference>
<feature type="domain" description="HD" evidence="9">
    <location>
        <begin position="489"/>
        <end position="611"/>
    </location>
</feature>
<keyword evidence="11" id="KW-1185">Reference proteome</keyword>
<keyword evidence="1 7" id="KW-0808">Transferase</keyword>
<keyword evidence="2 7" id="KW-0548">Nucleotidyltransferase</keyword>
<sequence length="918" mass="104340">MPLSPPKTSDVFSATEPYKCHRNEAVTLIRRDLGQRREQIRQQFEDRAFSGVTAGRSLATAMDETLIRLAKYAGIEDEAFKESFCLCATGNYGAGLLAPFSDVDLLFITNNDPSSTLLKQIEYILYSLWDLGLKVGHATHSIKGCILSAQHDQTICTTLLYLRPLYGDFSLASKLRSEIQNYLTGRYLTEFIEAKIREREIRHQRYGETPYLVEPNLKEGRGGLRDLQVLNWISRASLGVLIPEHDPIDREFELAPSCILLGLLSPRKSYRAQKVWNFLWTVRFHLHYVTGRGEERLTFDVQPIIGARMGYAAHGNQKGVERFMRHYFLMARIVLRLGRVLQPAIMLHVLNQQNGTPPLIEEGPEGFFLINGRLAFNNKFPSPKHKELFQILDCARRTQIELHPSAIQHLINNERYAAILRGDPEITEIFLNLLCDPAYENLAQRLPNAVERPFILPLFNETGLLGRFLPYWSRIVGRTQFDSYHIYTVDEHSIESVRILRQIEAGKMADEIPLAYSLVQNLQARQELYLAVLFHDIGKGFGGDHASAGADIAMQICTQLGLSQEDSDTVSWLLLHHLLLSHTAFTRDIDDPNIILDLADIIQSPERLRLLLLLTIADIRAVSPRAWNAWKATLLHRLYSRISDVLDGGLKAREDDNRVNEIKKPLIPLMSATLDEAEIHKFMSLGRPSYWLSFDQDTLIRHAHLISSSNGDNDITIDILPLPSRDITELTIYCPDQDGLFSKIAGALALCGATISDARIHTFSNNMVLDTFWVQDSHDEAFEENSQIERLHQTIHDVLTQNIKLEEALSHATLPETRRMGAFYIPSRVIFDNNASERFTIMEVNGRDRPALLHDITSVLHKENALISSAHIATYGLRAVDVFYICDKEGRKFTQEADQKRLRSALLTVLKDQPLQKT</sequence>
<dbReference type="CDD" id="cd00077">
    <property type="entry name" value="HDc"/>
    <property type="match status" value="1"/>
</dbReference>
<comment type="cofactor">
    <cofactor evidence="7">
        <name>Mg(2+)</name>
        <dbReference type="ChEBI" id="CHEBI:18420"/>
    </cofactor>
</comment>
<proteinExistence type="inferred from homology"/>
<dbReference type="HAMAP" id="MF_00277">
    <property type="entry name" value="PII_uridylyl_transf"/>
    <property type="match status" value="1"/>
</dbReference>
<feature type="region of interest" description="Uridylyltransferase" evidence="7">
    <location>
        <begin position="1"/>
        <end position="362"/>
    </location>
</feature>
<evidence type="ECO:0000256" key="3">
    <source>
        <dbReference type="ARBA" id="ARBA00022737"/>
    </source>
</evidence>
<dbReference type="InterPro" id="IPR043519">
    <property type="entry name" value="NT_sf"/>
</dbReference>
<dbReference type="Gene3D" id="1.10.3090.10">
    <property type="entry name" value="cca-adding enzyme, domain 2"/>
    <property type="match status" value="1"/>
</dbReference>
<dbReference type="SUPFAM" id="SSF109604">
    <property type="entry name" value="HD-domain/PDEase-like"/>
    <property type="match status" value="1"/>
</dbReference>
<evidence type="ECO:0000313" key="11">
    <source>
        <dbReference type="Proteomes" id="UP000463975"/>
    </source>
</evidence>
<evidence type="ECO:0000259" key="8">
    <source>
        <dbReference type="PROSITE" id="PS51671"/>
    </source>
</evidence>
<keyword evidence="6 7" id="KW-0511">Multifunctional enzyme</keyword>
<keyword evidence="5 7" id="KW-0460">Magnesium</keyword>
<dbReference type="PROSITE" id="PS51671">
    <property type="entry name" value="ACT"/>
    <property type="match status" value="2"/>
</dbReference>
<dbReference type="SMART" id="SM00471">
    <property type="entry name" value="HDc"/>
    <property type="match status" value="1"/>
</dbReference>
<dbReference type="AlphaFoldDB" id="A0A6P1ND41"/>
<feature type="domain" description="ACT" evidence="8">
    <location>
        <begin position="729"/>
        <end position="810"/>
    </location>
</feature>
<evidence type="ECO:0000256" key="6">
    <source>
        <dbReference type="ARBA" id="ARBA00023268"/>
    </source>
</evidence>
<dbReference type="PROSITE" id="PS51831">
    <property type="entry name" value="HD"/>
    <property type="match status" value="1"/>
</dbReference>
<dbReference type="CDD" id="cd04899">
    <property type="entry name" value="ACT_ACR-UUR-like_2"/>
    <property type="match status" value="1"/>
</dbReference>
<dbReference type="KEGG" id="bomb:GT348_03035"/>
<dbReference type="PIRSF" id="PIRSF006288">
    <property type="entry name" value="PII_uridyltransf"/>
    <property type="match status" value="1"/>
</dbReference>
<comment type="catalytic activity">
    <reaction evidence="7">
        <text>[protein-PII]-uridylyl-L-tyrosine + H2O = [protein-PII]-L-tyrosine + UMP + H(+)</text>
        <dbReference type="Rhea" id="RHEA:48600"/>
        <dbReference type="Rhea" id="RHEA-COMP:12147"/>
        <dbReference type="Rhea" id="RHEA-COMP:12148"/>
        <dbReference type="ChEBI" id="CHEBI:15377"/>
        <dbReference type="ChEBI" id="CHEBI:15378"/>
        <dbReference type="ChEBI" id="CHEBI:46858"/>
        <dbReference type="ChEBI" id="CHEBI:57865"/>
        <dbReference type="ChEBI" id="CHEBI:90602"/>
    </reaction>
</comment>
<dbReference type="EMBL" id="CP047652">
    <property type="protein sequence ID" value="QHI95379.1"/>
    <property type="molecule type" value="Genomic_DNA"/>
</dbReference>
<dbReference type="InterPro" id="IPR006674">
    <property type="entry name" value="HD_domain"/>
</dbReference>
<dbReference type="NCBIfam" id="NF003467">
    <property type="entry name" value="PRK05092.1"/>
    <property type="match status" value="1"/>
</dbReference>
<dbReference type="InterPro" id="IPR013546">
    <property type="entry name" value="PII_UdlTrfase/GS_AdlTrfase"/>
</dbReference>
<comment type="function">
    <text evidence="7">Modifies, by uridylylation and deuridylylation, the PII regulatory proteins (GlnB and homologs), in response to the nitrogen status of the cell that GlnD senses through the glutamine level. Under low glutamine levels, catalyzes the conversion of the PII proteins and UTP to PII-UMP and PPi, while under higher glutamine levels, GlnD hydrolyzes PII-UMP to PII and UMP (deuridylylation). Thus, controls uridylylation state and activity of the PII proteins, and plays an important role in the regulation of nitrogen metabolism.</text>
</comment>
<dbReference type="CDD" id="cd05401">
    <property type="entry name" value="NT_GlnE_GlnD_like"/>
    <property type="match status" value="1"/>
</dbReference>
<dbReference type="GO" id="GO:0008773">
    <property type="term" value="F:[protein-PII] uridylyltransferase activity"/>
    <property type="evidence" value="ECO:0007669"/>
    <property type="project" value="UniProtKB-UniRule"/>
</dbReference>
<dbReference type="GO" id="GO:0006808">
    <property type="term" value="P:regulation of nitrogen utilization"/>
    <property type="evidence" value="ECO:0007669"/>
    <property type="project" value="UniProtKB-UniRule"/>
</dbReference>
<evidence type="ECO:0000256" key="1">
    <source>
        <dbReference type="ARBA" id="ARBA00022679"/>
    </source>
</evidence>
<comment type="caution">
    <text evidence="7">Lacks conserved residue(s) required for the propagation of feature annotation.</text>
</comment>
<feature type="domain" description="ACT" evidence="8">
    <location>
        <begin position="841"/>
        <end position="917"/>
    </location>
</feature>
<dbReference type="CDD" id="cd04900">
    <property type="entry name" value="ACT_UUR-like_1"/>
    <property type="match status" value="1"/>
</dbReference>
<dbReference type="PANTHER" id="PTHR47320:SF1">
    <property type="entry name" value="BIFUNCTIONAL URIDYLYLTRANSFERASE_URIDYLYL-REMOVING ENZYME"/>
    <property type="match status" value="1"/>
</dbReference>
<evidence type="ECO:0000256" key="2">
    <source>
        <dbReference type="ARBA" id="ARBA00022695"/>
    </source>
</evidence>
<dbReference type="Pfam" id="PF08335">
    <property type="entry name" value="GlnD_UR_UTase"/>
    <property type="match status" value="1"/>
</dbReference>
<protein>
    <recommendedName>
        <fullName evidence="7">Bifunctional uridylyltransferase/uridylyl-removing enzyme</fullName>
        <shortName evidence="7">UTase/UR</shortName>
    </recommendedName>
    <alternativeName>
        <fullName evidence="7">Bifunctional [protein-PII] modification enzyme</fullName>
    </alternativeName>
    <alternativeName>
        <fullName evidence="7">Bifunctional nitrogen sensor protein</fullName>
    </alternativeName>
    <domain>
        <recommendedName>
            <fullName evidence="7">[Protein-PII] uridylyltransferase</fullName>
            <shortName evidence="7">PII uridylyltransferase</shortName>
            <shortName evidence="7">UTase</shortName>
            <ecNumber evidence="7">2.7.7.59</ecNumber>
        </recommendedName>
    </domain>
    <domain>
        <recommendedName>
            <fullName evidence="7">[Protein-PII]-UMP uridylyl-removing enzyme</fullName>
            <shortName evidence="7">UR</shortName>
            <ecNumber evidence="7">3.1.4.-</ecNumber>
        </recommendedName>
    </domain>
</protein>
<name>A0A6P1ND41_9PROT</name>
<evidence type="ECO:0000256" key="4">
    <source>
        <dbReference type="ARBA" id="ARBA00022801"/>
    </source>
</evidence>
<comment type="similarity">
    <text evidence="7">Belongs to the GlnD family.</text>
</comment>
<keyword evidence="4 7" id="KW-0378">Hydrolase</keyword>
<reference evidence="10 11" key="1">
    <citation type="submission" date="2020-01" db="EMBL/GenBank/DDBJ databases">
        <title>Genome sequencing of strain KACC 21507.</title>
        <authorList>
            <person name="Heo J."/>
            <person name="Kim S.-J."/>
            <person name="Kim J.-S."/>
            <person name="Hong S.-B."/>
            <person name="Kwon S.-W."/>
        </authorList>
    </citation>
    <scope>NUCLEOTIDE SEQUENCE [LARGE SCALE GENOMIC DNA]</scope>
    <source>
        <strain evidence="10 11">KACC 21507</strain>
    </source>
</reference>
<dbReference type="PANTHER" id="PTHR47320">
    <property type="entry name" value="BIFUNCTIONAL URIDYLYLTRANSFERASE/URIDYLYL-REMOVING ENZYME"/>
    <property type="match status" value="1"/>
</dbReference>
<dbReference type="RefSeq" id="WP_160618456.1">
    <property type="nucleotide sequence ID" value="NZ_CP047652.1"/>
</dbReference>
<dbReference type="InterPro" id="IPR010043">
    <property type="entry name" value="UTase/UR"/>
</dbReference>
<comment type="domain">
    <text evidence="7">Has four distinct domains: an N-terminal nucleotidyltransferase (NT) domain responsible for UTase activity, a central HD domain that encodes UR activity, and two C-terminal ACT domains that seem to have a role in glutamine sensing.</text>
</comment>
<dbReference type="Proteomes" id="UP000463975">
    <property type="component" value="Chromosome"/>
</dbReference>
<keyword evidence="3" id="KW-0677">Repeat</keyword>
<evidence type="ECO:0000256" key="5">
    <source>
        <dbReference type="ARBA" id="ARBA00022842"/>
    </source>
</evidence>
<dbReference type="EC" id="2.7.7.59" evidence="7"/>
<dbReference type="SUPFAM" id="SSF81593">
    <property type="entry name" value="Nucleotidyltransferase substrate binding subunit/domain"/>
    <property type="match status" value="1"/>
</dbReference>
<evidence type="ECO:0000256" key="7">
    <source>
        <dbReference type="HAMAP-Rule" id="MF_00277"/>
    </source>
</evidence>
<gene>
    <name evidence="7" type="primary">glnD</name>
    <name evidence="10" type="ORF">GT348_03035</name>
</gene>